<organism evidence="7">
    <name type="scientific">marine sediment metagenome</name>
    <dbReference type="NCBI Taxonomy" id="412755"/>
    <lineage>
        <taxon>unclassified sequences</taxon>
        <taxon>metagenomes</taxon>
        <taxon>ecological metagenomes</taxon>
    </lineage>
</organism>
<evidence type="ECO:0000313" key="7">
    <source>
        <dbReference type="EMBL" id="KKL87599.1"/>
    </source>
</evidence>
<evidence type="ECO:0000256" key="1">
    <source>
        <dbReference type="ARBA" id="ARBA00004651"/>
    </source>
</evidence>
<comment type="caution">
    <text evidence="7">The sequence shown here is derived from an EMBL/GenBank/DDBJ whole genome shotgun (WGS) entry which is preliminary data.</text>
</comment>
<keyword evidence="5 6" id="KW-0472">Membrane</keyword>
<evidence type="ECO:0000256" key="5">
    <source>
        <dbReference type="ARBA" id="ARBA00023136"/>
    </source>
</evidence>
<sequence>MASIGGLLVSSFDFVLGIIFGGLIVTINFHMLYRTLKRSLTPPYLSSHNVVIAKYYVRFIVSGFIIFVLISKHFVNPLGLIIGLSVVVVSVILATFLEFKRLIFEEAI</sequence>
<keyword evidence="3 6" id="KW-0812">Transmembrane</keyword>
<evidence type="ECO:0008006" key="8">
    <source>
        <dbReference type="Google" id="ProtNLM"/>
    </source>
</evidence>
<dbReference type="Pfam" id="PF03899">
    <property type="entry name" value="ATP-synt_I"/>
    <property type="match status" value="1"/>
</dbReference>
<evidence type="ECO:0000256" key="6">
    <source>
        <dbReference type="SAM" id="Phobius"/>
    </source>
</evidence>
<reference evidence="7" key="1">
    <citation type="journal article" date="2015" name="Nature">
        <title>Complex archaea that bridge the gap between prokaryotes and eukaryotes.</title>
        <authorList>
            <person name="Spang A."/>
            <person name="Saw J.H."/>
            <person name="Jorgensen S.L."/>
            <person name="Zaremba-Niedzwiedzka K."/>
            <person name="Martijn J."/>
            <person name="Lind A.E."/>
            <person name="van Eijk R."/>
            <person name="Schleper C."/>
            <person name="Guy L."/>
            <person name="Ettema T.J."/>
        </authorList>
    </citation>
    <scope>NUCLEOTIDE SEQUENCE</scope>
</reference>
<name>A0A0F9FMH9_9ZZZZ</name>
<feature type="transmembrane region" description="Helical" evidence="6">
    <location>
        <begin position="14"/>
        <end position="34"/>
    </location>
</feature>
<dbReference type="GO" id="GO:0005886">
    <property type="term" value="C:plasma membrane"/>
    <property type="evidence" value="ECO:0007669"/>
    <property type="project" value="UniProtKB-SubCell"/>
</dbReference>
<dbReference type="EMBL" id="LAZR01020794">
    <property type="protein sequence ID" value="KKL87599.1"/>
    <property type="molecule type" value="Genomic_DNA"/>
</dbReference>
<dbReference type="AlphaFoldDB" id="A0A0F9FMH9"/>
<feature type="transmembrane region" description="Helical" evidence="6">
    <location>
        <begin position="55"/>
        <end position="74"/>
    </location>
</feature>
<evidence type="ECO:0000256" key="2">
    <source>
        <dbReference type="ARBA" id="ARBA00022475"/>
    </source>
</evidence>
<keyword evidence="4 6" id="KW-1133">Transmembrane helix</keyword>
<comment type="subcellular location">
    <subcellularLocation>
        <location evidence="1">Cell membrane</location>
        <topology evidence="1">Multi-pass membrane protein</topology>
    </subcellularLocation>
</comment>
<evidence type="ECO:0000256" key="4">
    <source>
        <dbReference type="ARBA" id="ARBA00022989"/>
    </source>
</evidence>
<protein>
    <recommendedName>
        <fullName evidence="8">ATP synthase subunit I</fullName>
    </recommendedName>
</protein>
<gene>
    <name evidence="7" type="ORF">LCGC14_1933070</name>
</gene>
<accession>A0A0F9FMH9</accession>
<feature type="transmembrane region" description="Helical" evidence="6">
    <location>
        <begin position="80"/>
        <end position="99"/>
    </location>
</feature>
<proteinExistence type="predicted"/>
<keyword evidence="2" id="KW-1003">Cell membrane</keyword>
<dbReference type="InterPro" id="IPR005598">
    <property type="entry name" value="ATP_synth_I"/>
</dbReference>
<evidence type="ECO:0000256" key="3">
    <source>
        <dbReference type="ARBA" id="ARBA00022692"/>
    </source>
</evidence>